<dbReference type="EMBL" id="CAJPWZ010002374">
    <property type="protein sequence ID" value="CAG2237080.1"/>
    <property type="molecule type" value="Genomic_DNA"/>
</dbReference>
<dbReference type="Pfam" id="PF00094">
    <property type="entry name" value="VWD"/>
    <property type="match status" value="1"/>
</dbReference>
<organism evidence="3 4">
    <name type="scientific">Mytilus edulis</name>
    <name type="common">Blue mussel</name>
    <dbReference type="NCBI Taxonomy" id="6550"/>
    <lineage>
        <taxon>Eukaryota</taxon>
        <taxon>Metazoa</taxon>
        <taxon>Spiralia</taxon>
        <taxon>Lophotrochozoa</taxon>
        <taxon>Mollusca</taxon>
        <taxon>Bivalvia</taxon>
        <taxon>Autobranchia</taxon>
        <taxon>Pteriomorphia</taxon>
        <taxon>Mytilida</taxon>
        <taxon>Mytiloidea</taxon>
        <taxon>Mytilidae</taxon>
        <taxon>Mytilinae</taxon>
        <taxon>Mytilus</taxon>
    </lineage>
</organism>
<name>A0A8S3TTA6_MYTED</name>
<dbReference type="Proteomes" id="UP000683360">
    <property type="component" value="Unassembled WGS sequence"/>
</dbReference>
<dbReference type="Gene3D" id="1.20.5.1230">
    <property type="entry name" value="Apolipoprotein A-I"/>
    <property type="match status" value="1"/>
</dbReference>
<keyword evidence="4" id="KW-1185">Reference proteome</keyword>
<accession>A0A8S3TTA6</accession>
<evidence type="ECO:0000313" key="4">
    <source>
        <dbReference type="Proteomes" id="UP000683360"/>
    </source>
</evidence>
<comment type="caution">
    <text evidence="3">The sequence shown here is derived from an EMBL/GenBank/DDBJ whole genome shotgun (WGS) entry which is preliminary data.</text>
</comment>
<dbReference type="AlphaFoldDB" id="A0A8S3TTA6"/>
<dbReference type="SMART" id="SM00216">
    <property type="entry name" value="VWD"/>
    <property type="match status" value="1"/>
</dbReference>
<dbReference type="InterPro" id="IPR001846">
    <property type="entry name" value="VWF_type-D"/>
</dbReference>
<evidence type="ECO:0000259" key="2">
    <source>
        <dbReference type="PROSITE" id="PS51233"/>
    </source>
</evidence>
<keyword evidence="1" id="KW-0175">Coiled coil</keyword>
<evidence type="ECO:0000313" key="3">
    <source>
        <dbReference type="EMBL" id="CAG2237080.1"/>
    </source>
</evidence>
<evidence type="ECO:0000256" key="1">
    <source>
        <dbReference type="SAM" id="Coils"/>
    </source>
</evidence>
<dbReference type="PROSITE" id="PS51233">
    <property type="entry name" value="VWFD"/>
    <property type="match status" value="1"/>
</dbReference>
<gene>
    <name evidence="3" type="ORF">MEDL_49550</name>
</gene>
<dbReference type="OrthoDB" id="6484170at2759"/>
<feature type="coiled-coil region" evidence="1">
    <location>
        <begin position="71"/>
        <end position="98"/>
    </location>
</feature>
<sequence length="1215" mass="137437">MEKEVSAKFDAISAELDKEVTPYINSMTKSLRVVQKELRKVKDHMDEMYKFNDMYVKDVTDGIRQKTSVMMEMYRKTVTEMKDAVNDLRKKLEEFKDLKTYPFDAKYKEFVDNVASGMQSFKQEMVDFLKREMNAVTQKMRSTVESLRKDVKTLTDRITKEVAGVLDNVLEKAEIKELMSYVDDILKNLPDSDWQYYINKINKAIKYKLSQVDLSKAYNEVVETTKNAVMNQLEPIMQDEKVKELKELADQLQKKITWAYKQWNIERTIKGYLIELYNEFQTYIKEDIANLIFLHWDKNRIIAFDPENGNVEFEIYLPTPADTLESLPKFNFHKYVGRFDRVVKKIDKLDLPKMFDFSFWDFYYKYKPSMNSRDWVPPFDTFALVAGDQHFITFDQRQIDFGGKCSYILAKDMVDNQFTVIMNYDGRRRPGMKSLLVLAEGKSVEIAPDYSVKLDNRPTELPIKHHKLSVIRDGNLIQVNTGHGLVISGNLANQHIAFVLSGWYFGKVGGMLGSYDNEQYDDMIDRDGQVTKDVNVMAQTWEVGNRCRNPASIISEVKIEEGKKVEPDYFMKVCMAEMQSSKGDGCNAVSAYVKLCRQNNVMLWEPTTCITCHAPNKEMYEGEESIKLSPSSDDYNVQKSADVVMVVEQVRCNSNPAKHLGDLVDKLEQAFAKNDIKDNRYGLIGFGGTPRSAFGRKSASSTHTFEGSIFSESNNFAKGKETLKFSYHFTDPMEAIMTAADMPFRTGVSKTIVLLHCGECSASENVKYNYLKNILLSRGITLHIIRDEDIRLQGNSSPKDVIMGFDSAKKYMMKPMKDTTSNDIQKPEDSCVSLSMKTNGAVFHSEGLTSPKIRNRKWFLNTVSKRISETAVPDDCQVCQCVADHTGMAKSVCRTCYTRVSDVSIDHTGMAKSVCSTCYTSVSDVHLTCYTSVSDVSIDHTGKAKSVCRTCYTSVSDVSIDHTGMAKSVCSTCYTSVSDVSIDHTGMAKSVCRTCYTSVSDVSIDHTGKAKSVCRTCYTSVLDVSIDHTGMTKSVCRTCYTSVSDVSIDHTGMAKSVCRTCYTSVSDVSIDHTGKAKSVCRTCYTSVSDVSIDHTGMTKFVCRTCYTSVSDVSIDHTGMAKSVCRTCYTSVSDVSIDHTGKAKSVCITCYTSVSDVSIDHTGKAKSVCRTCYTSVSDYLPNWWSTWKHPTKIQNQFDKDFKDYFGDDAWKSVRSN</sequence>
<dbReference type="SUPFAM" id="SSF58113">
    <property type="entry name" value="Apolipoprotein A-I"/>
    <property type="match status" value="1"/>
</dbReference>
<feature type="domain" description="VWFD" evidence="2">
    <location>
        <begin position="381"/>
        <end position="548"/>
    </location>
</feature>
<dbReference type="PANTHER" id="PTHR37860:SF2">
    <property type="entry name" value="VITELLOGENIN DOMAIN-CONTAINING PROTEIN"/>
    <property type="match status" value="1"/>
</dbReference>
<dbReference type="PANTHER" id="PTHR37860">
    <property type="entry name" value="AGAP008810-PA"/>
    <property type="match status" value="1"/>
</dbReference>
<proteinExistence type="predicted"/>
<protein>
    <recommendedName>
        <fullName evidence="2">VWFD domain-containing protein</fullName>
    </recommendedName>
</protein>
<reference evidence="3" key="1">
    <citation type="submission" date="2021-03" db="EMBL/GenBank/DDBJ databases">
        <authorList>
            <person name="Bekaert M."/>
        </authorList>
    </citation>
    <scope>NUCLEOTIDE SEQUENCE</scope>
</reference>